<evidence type="ECO:0000256" key="1">
    <source>
        <dbReference type="SAM" id="Phobius"/>
    </source>
</evidence>
<gene>
    <name evidence="2" type="ORF">H7C18_07875</name>
</gene>
<dbReference type="AlphaFoldDB" id="A0A7X0VUZ2"/>
<feature type="transmembrane region" description="Helical" evidence="1">
    <location>
        <begin position="149"/>
        <end position="170"/>
    </location>
</feature>
<feature type="transmembrane region" description="Helical" evidence="1">
    <location>
        <begin position="14"/>
        <end position="32"/>
    </location>
</feature>
<dbReference type="EMBL" id="JACJVO010000009">
    <property type="protein sequence ID" value="MBB6730822.1"/>
    <property type="molecule type" value="Genomic_DNA"/>
</dbReference>
<evidence type="ECO:0000313" key="2">
    <source>
        <dbReference type="EMBL" id="MBB6730822.1"/>
    </source>
</evidence>
<name>A0A7X0VUZ2_9BACL</name>
<evidence type="ECO:0000313" key="3">
    <source>
        <dbReference type="Proteomes" id="UP000564644"/>
    </source>
</evidence>
<keyword evidence="1" id="KW-1133">Transmembrane helix</keyword>
<feature type="transmembrane region" description="Helical" evidence="1">
    <location>
        <begin position="44"/>
        <end position="64"/>
    </location>
</feature>
<reference evidence="2 3" key="1">
    <citation type="submission" date="2020-08" db="EMBL/GenBank/DDBJ databases">
        <title>Cohnella phylogeny.</title>
        <authorList>
            <person name="Dunlap C."/>
        </authorList>
    </citation>
    <scope>NUCLEOTIDE SEQUENCE [LARGE SCALE GENOMIC DNA]</scope>
    <source>
        <strain evidence="2 3">CBP 2801</strain>
    </source>
</reference>
<dbReference type="RefSeq" id="WP_185128483.1">
    <property type="nucleotide sequence ID" value="NZ_JACJVO010000009.1"/>
</dbReference>
<comment type="caution">
    <text evidence="2">The sequence shown here is derived from an EMBL/GenBank/DDBJ whole genome shotgun (WGS) entry which is preliminary data.</text>
</comment>
<evidence type="ECO:0008006" key="4">
    <source>
        <dbReference type="Google" id="ProtNLM"/>
    </source>
</evidence>
<dbReference type="Proteomes" id="UP000564644">
    <property type="component" value="Unassembled WGS sequence"/>
</dbReference>
<feature type="transmembrane region" description="Helical" evidence="1">
    <location>
        <begin position="71"/>
        <end position="92"/>
    </location>
</feature>
<keyword evidence="3" id="KW-1185">Reference proteome</keyword>
<dbReference type="NCBIfam" id="NF041646">
    <property type="entry name" value="VC0807_fam"/>
    <property type="match status" value="1"/>
</dbReference>
<organism evidence="2 3">
    <name type="scientific">Cohnella zeiphila</name>
    <dbReference type="NCBI Taxonomy" id="2761120"/>
    <lineage>
        <taxon>Bacteria</taxon>
        <taxon>Bacillati</taxon>
        <taxon>Bacillota</taxon>
        <taxon>Bacilli</taxon>
        <taxon>Bacillales</taxon>
        <taxon>Paenibacillaceae</taxon>
        <taxon>Cohnella</taxon>
    </lineage>
</organism>
<sequence length="211" mass="22635">MYPKADMKQHSRQALRKVIPSLAVNWLVPLILYSLLRDSVPTDAAALAIAGAVPGVWVVFQMLIARRIDWIGLLGLAGFGAACLISVLSGGGSMPLKLYHPAAACAIGIAALGSVALNKPLALLFFRSFGKGDSARFDIPAVRRKMTQATAVFGSLFLLDGIVHAMMAYSLSTGAFLVWSRVVTLGALAILVLWIRHILWHKKSSEGGNRK</sequence>
<keyword evidence="1" id="KW-0472">Membrane</keyword>
<accession>A0A7X0VUZ2</accession>
<keyword evidence="1" id="KW-0812">Transmembrane</keyword>
<protein>
    <recommendedName>
        <fullName evidence="4">Intracellular septation protein A</fullName>
    </recommendedName>
</protein>
<proteinExistence type="predicted"/>
<feature type="transmembrane region" description="Helical" evidence="1">
    <location>
        <begin position="176"/>
        <end position="195"/>
    </location>
</feature>